<dbReference type="STRING" id="1314800.A0A1B7NB90"/>
<organism evidence="2 3">
    <name type="scientific">Rhizopogon vinicolor AM-OR11-026</name>
    <dbReference type="NCBI Taxonomy" id="1314800"/>
    <lineage>
        <taxon>Eukaryota</taxon>
        <taxon>Fungi</taxon>
        <taxon>Dikarya</taxon>
        <taxon>Basidiomycota</taxon>
        <taxon>Agaricomycotina</taxon>
        <taxon>Agaricomycetes</taxon>
        <taxon>Agaricomycetidae</taxon>
        <taxon>Boletales</taxon>
        <taxon>Suillineae</taxon>
        <taxon>Rhizopogonaceae</taxon>
        <taxon>Rhizopogon</taxon>
    </lineage>
</organism>
<dbReference type="GO" id="GO:0005524">
    <property type="term" value="F:ATP binding"/>
    <property type="evidence" value="ECO:0007669"/>
    <property type="project" value="InterPro"/>
</dbReference>
<dbReference type="EMBL" id="KV448165">
    <property type="protein sequence ID" value="OAX42058.1"/>
    <property type="molecule type" value="Genomic_DNA"/>
</dbReference>
<keyword evidence="3" id="KW-1185">Reference proteome</keyword>
<dbReference type="OrthoDB" id="2672723at2759"/>
<gene>
    <name evidence="2" type="ORF">K503DRAFT_767134</name>
</gene>
<dbReference type="SUPFAM" id="SSF56112">
    <property type="entry name" value="Protein kinase-like (PK-like)"/>
    <property type="match status" value="1"/>
</dbReference>
<protein>
    <submittedName>
        <fullName evidence="2">Kinase-like protein</fullName>
    </submittedName>
</protein>
<evidence type="ECO:0000313" key="3">
    <source>
        <dbReference type="Proteomes" id="UP000092154"/>
    </source>
</evidence>
<dbReference type="PANTHER" id="PTHR44329">
    <property type="entry name" value="SERINE/THREONINE-PROTEIN KINASE TNNI3K-RELATED"/>
    <property type="match status" value="1"/>
</dbReference>
<dbReference type="GO" id="GO:0004674">
    <property type="term" value="F:protein serine/threonine kinase activity"/>
    <property type="evidence" value="ECO:0007669"/>
    <property type="project" value="TreeGrafter"/>
</dbReference>
<reference evidence="2 3" key="1">
    <citation type="submission" date="2016-06" db="EMBL/GenBank/DDBJ databases">
        <title>Comparative genomics of the ectomycorrhizal sister species Rhizopogon vinicolor and Rhizopogon vesiculosus (Basidiomycota: Boletales) reveals a divergence of the mating type B locus.</title>
        <authorList>
            <consortium name="DOE Joint Genome Institute"/>
            <person name="Mujic A.B."/>
            <person name="Kuo A."/>
            <person name="Tritt A."/>
            <person name="Lipzen A."/>
            <person name="Chen C."/>
            <person name="Johnson J."/>
            <person name="Sharma A."/>
            <person name="Barry K."/>
            <person name="Grigoriev I.V."/>
            <person name="Spatafora J.W."/>
        </authorList>
    </citation>
    <scope>NUCLEOTIDE SEQUENCE [LARGE SCALE GENOMIC DNA]</scope>
    <source>
        <strain evidence="2 3">AM-OR11-026</strain>
    </source>
</reference>
<name>A0A1B7NB90_9AGAM</name>
<dbReference type="Gene3D" id="1.10.510.10">
    <property type="entry name" value="Transferase(Phosphotransferase) domain 1"/>
    <property type="match status" value="1"/>
</dbReference>
<dbReference type="Proteomes" id="UP000092154">
    <property type="component" value="Unassembled WGS sequence"/>
</dbReference>
<dbReference type="AlphaFoldDB" id="A0A1B7NB90"/>
<dbReference type="InterPro" id="IPR011009">
    <property type="entry name" value="Kinase-like_dom_sf"/>
</dbReference>
<dbReference type="InParanoid" id="A0A1B7NB90"/>
<keyword evidence="2" id="KW-0418">Kinase</keyword>
<proteinExistence type="predicted"/>
<dbReference type="InterPro" id="IPR001245">
    <property type="entry name" value="Ser-Thr/Tyr_kinase_cat_dom"/>
</dbReference>
<dbReference type="InterPro" id="IPR000719">
    <property type="entry name" value="Prot_kinase_dom"/>
</dbReference>
<evidence type="ECO:0000259" key="1">
    <source>
        <dbReference type="PROSITE" id="PS50011"/>
    </source>
</evidence>
<feature type="domain" description="Protein kinase" evidence="1">
    <location>
        <begin position="16"/>
        <end position="233"/>
    </location>
</feature>
<dbReference type="InterPro" id="IPR051681">
    <property type="entry name" value="Ser/Thr_Kinases-Pseudokinases"/>
</dbReference>
<sequence>MFYSAPIIDFSSQISGKLGPRIASGCFGDVYRCTVESREGKTEVAVKVFRNDPTRTTEKIEKAICRELKVWLRLKHSTIVPLLGFASESIEPPFPALVSQWMPSGTLHTYLKDRANTLDDSAKFEFAERIADGLNYLHSNNVVHGDLHPGNVLIDDLGNPRLTDFGLATVVGDVELQLSTATAERSFNSRFRAPEIIGIERDFNGRPTFKSDIYSFGGMMFFVRPLYLAVALS</sequence>
<keyword evidence="2" id="KW-0808">Transferase</keyword>
<evidence type="ECO:0000313" key="2">
    <source>
        <dbReference type="EMBL" id="OAX42058.1"/>
    </source>
</evidence>
<accession>A0A1B7NB90</accession>
<dbReference type="PROSITE" id="PS50011">
    <property type="entry name" value="PROTEIN_KINASE_DOM"/>
    <property type="match status" value="1"/>
</dbReference>
<dbReference type="Pfam" id="PF07714">
    <property type="entry name" value="PK_Tyr_Ser-Thr"/>
    <property type="match status" value="1"/>
</dbReference>